<protein>
    <submittedName>
        <fullName evidence="1">Uncharacterized protein</fullName>
    </submittedName>
</protein>
<evidence type="ECO:0000313" key="2">
    <source>
        <dbReference type="Proteomes" id="UP000245390"/>
    </source>
</evidence>
<name>A0A316G398_9RHOB</name>
<dbReference type="AlphaFoldDB" id="A0A316G398"/>
<dbReference type="KEGG" id="salo:EF888_06425"/>
<gene>
    <name evidence="1" type="ORF">C8D95_108168</name>
</gene>
<dbReference type="OrthoDB" id="7644647at2"/>
<dbReference type="EMBL" id="QGGV01000008">
    <property type="protein sequence ID" value="PWK55288.1"/>
    <property type="molecule type" value="Genomic_DNA"/>
</dbReference>
<accession>A0A316G398</accession>
<dbReference type="Proteomes" id="UP000245390">
    <property type="component" value="Unassembled WGS sequence"/>
</dbReference>
<sequence>MTMLGHNQGPTMEPGGAWRRYAWGRARAELLPKMPLEVVRRRVKRARELGLDYKSYAGIRAATGRDIVALLFSDNALRMLRDARIDPRREAKLADLDSVDILALLHLPHDPREALDRNAILLDADRAPGLAETWGETRRRILDLAGRTPRDAIVVVGETHIERGWAETARLAGYVPAERYFP</sequence>
<organism evidence="1 2">
    <name type="scientific">Silicimonas algicola</name>
    <dbReference type="NCBI Taxonomy" id="1826607"/>
    <lineage>
        <taxon>Bacteria</taxon>
        <taxon>Pseudomonadati</taxon>
        <taxon>Pseudomonadota</taxon>
        <taxon>Alphaproteobacteria</taxon>
        <taxon>Rhodobacterales</taxon>
        <taxon>Paracoccaceae</taxon>
    </lineage>
</organism>
<dbReference type="RefSeq" id="WP_126918521.1">
    <property type="nucleotide sequence ID" value="NZ_CP034588.1"/>
</dbReference>
<reference evidence="1 2" key="1">
    <citation type="submission" date="2018-05" db="EMBL/GenBank/DDBJ databases">
        <title>Genomic Encyclopedia of Type Strains, Phase IV (KMG-IV): sequencing the most valuable type-strain genomes for metagenomic binning, comparative biology and taxonomic classification.</title>
        <authorList>
            <person name="Goeker M."/>
        </authorList>
    </citation>
    <scope>NUCLEOTIDE SEQUENCE [LARGE SCALE GENOMIC DNA]</scope>
    <source>
        <strain evidence="1 2">DSM 103371</strain>
    </source>
</reference>
<evidence type="ECO:0000313" key="1">
    <source>
        <dbReference type="EMBL" id="PWK55288.1"/>
    </source>
</evidence>
<keyword evidence="2" id="KW-1185">Reference proteome</keyword>
<comment type="caution">
    <text evidence="1">The sequence shown here is derived from an EMBL/GenBank/DDBJ whole genome shotgun (WGS) entry which is preliminary data.</text>
</comment>
<proteinExistence type="predicted"/>